<dbReference type="InterPro" id="IPR052079">
    <property type="entry name" value="E3_ligase/Copine_domain"/>
</dbReference>
<accession>A0A388LFA4</accession>
<reference evidence="2 3" key="1">
    <citation type="journal article" date="2018" name="Cell">
        <title>The Chara Genome: Secondary Complexity and Implications for Plant Terrestrialization.</title>
        <authorList>
            <person name="Nishiyama T."/>
            <person name="Sakayama H."/>
            <person name="Vries J.D."/>
            <person name="Buschmann H."/>
            <person name="Saint-Marcoux D."/>
            <person name="Ullrich K.K."/>
            <person name="Haas F.B."/>
            <person name="Vanderstraeten L."/>
            <person name="Becker D."/>
            <person name="Lang D."/>
            <person name="Vosolsobe S."/>
            <person name="Rombauts S."/>
            <person name="Wilhelmsson P.K.I."/>
            <person name="Janitza P."/>
            <person name="Kern R."/>
            <person name="Heyl A."/>
            <person name="Rumpler F."/>
            <person name="Villalobos L.I.A.C."/>
            <person name="Clay J.M."/>
            <person name="Skokan R."/>
            <person name="Toyoda A."/>
            <person name="Suzuki Y."/>
            <person name="Kagoshima H."/>
            <person name="Schijlen E."/>
            <person name="Tajeshwar N."/>
            <person name="Catarino B."/>
            <person name="Hetherington A.J."/>
            <person name="Saltykova A."/>
            <person name="Bonnot C."/>
            <person name="Breuninger H."/>
            <person name="Symeonidi A."/>
            <person name="Radhakrishnan G.V."/>
            <person name="Van Nieuwerburgh F."/>
            <person name="Deforce D."/>
            <person name="Chang C."/>
            <person name="Karol K.G."/>
            <person name="Hedrich R."/>
            <person name="Ulvskov P."/>
            <person name="Glockner G."/>
            <person name="Delwiche C.F."/>
            <person name="Petrasek J."/>
            <person name="Van de Peer Y."/>
            <person name="Friml J."/>
            <person name="Beilby M."/>
            <person name="Dolan L."/>
            <person name="Kohara Y."/>
            <person name="Sugano S."/>
            <person name="Fujiyama A."/>
            <person name="Delaux P.-M."/>
            <person name="Quint M."/>
            <person name="TheiBen G."/>
            <person name="Hagemann M."/>
            <person name="Harholt J."/>
            <person name="Dunand C."/>
            <person name="Zachgo S."/>
            <person name="Langdale J."/>
            <person name="Maumus F."/>
            <person name="Straeten D.V.D."/>
            <person name="Gould S.B."/>
            <person name="Rensing S.A."/>
        </authorList>
    </citation>
    <scope>NUCLEOTIDE SEQUENCE [LARGE SCALE GENOMIC DNA]</scope>
    <source>
        <strain evidence="2 3">S276</strain>
    </source>
</reference>
<protein>
    <recommendedName>
        <fullName evidence="1">Copine C-terminal domain-containing protein</fullName>
    </recommendedName>
</protein>
<proteinExistence type="predicted"/>
<dbReference type="OMA" id="QLISACC"/>
<dbReference type="PANTHER" id="PTHR45751:SF11">
    <property type="entry name" value="COPINE FAMILY PROTEIN 2"/>
    <property type="match status" value="1"/>
</dbReference>
<dbReference type="Gramene" id="GBG81000">
    <property type="protein sequence ID" value="GBG81000"/>
    <property type="gene ID" value="CBR_g31556"/>
</dbReference>
<dbReference type="OrthoDB" id="5855668at2759"/>
<evidence type="ECO:0000259" key="1">
    <source>
        <dbReference type="Pfam" id="PF07002"/>
    </source>
</evidence>
<evidence type="ECO:0000313" key="3">
    <source>
        <dbReference type="Proteomes" id="UP000265515"/>
    </source>
</evidence>
<dbReference type="GO" id="GO:0005634">
    <property type="term" value="C:nucleus"/>
    <property type="evidence" value="ECO:0007669"/>
    <property type="project" value="TreeGrafter"/>
</dbReference>
<gene>
    <name evidence="2" type="ORF">CBR_g31556</name>
</gene>
<dbReference type="GO" id="GO:0016567">
    <property type="term" value="P:protein ubiquitination"/>
    <property type="evidence" value="ECO:0007669"/>
    <property type="project" value="TreeGrafter"/>
</dbReference>
<comment type="caution">
    <text evidence="2">The sequence shown here is derived from an EMBL/GenBank/DDBJ whole genome shotgun (WGS) entry which is preliminary data.</text>
</comment>
<dbReference type="STRING" id="69332.A0A388LFA4"/>
<name>A0A388LFA4_CHABU</name>
<dbReference type="AlphaFoldDB" id="A0A388LFA4"/>
<feature type="domain" description="Copine C-terminal" evidence="1">
    <location>
        <begin position="42"/>
        <end position="249"/>
    </location>
</feature>
<keyword evidence="3" id="KW-1185">Reference proteome</keyword>
<dbReference type="GO" id="GO:0004842">
    <property type="term" value="F:ubiquitin-protein transferase activity"/>
    <property type="evidence" value="ECO:0007669"/>
    <property type="project" value="TreeGrafter"/>
</dbReference>
<evidence type="ECO:0000313" key="2">
    <source>
        <dbReference type="EMBL" id="GBG81000.1"/>
    </source>
</evidence>
<dbReference type="EMBL" id="BFEA01000362">
    <property type="protein sequence ID" value="GBG81000.1"/>
    <property type="molecule type" value="Genomic_DNA"/>
</dbReference>
<dbReference type="Pfam" id="PF07002">
    <property type="entry name" value="Copine"/>
    <property type="match status" value="1"/>
</dbReference>
<organism evidence="2 3">
    <name type="scientific">Chara braunii</name>
    <name type="common">Braun's stonewort</name>
    <dbReference type="NCBI Taxonomy" id="69332"/>
    <lineage>
        <taxon>Eukaryota</taxon>
        <taxon>Viridiplantae</taxon>
        <taxon>Streptophyta</taxon>
        <taxon>Charophyceae</taxon>
        <taxon>Charales</taxon>
        <taxon>Characeae</taxon>
        <taxon>Chara</taxon>
    </lineage>
</organism>
<dbReference type="PANTHER" id="PTHR45751">
    <property type="entry name" value="COPINE FAMILY PROTEIN 1"/>
    <property type="match status" value="1"/>
</dbReference>
<dbReference type="InterPro" id="IPR010734">
    <property type="entry name" value="Copine_C"/>
</dbReference>
<dbReference type="Proteomes" id="UP000265515">
    <property type="component" value="Unassembled WGS sequence"/>
</dbReference>
<sequence>MANGNAIGKLSSLGITGDNLIIAFDFAMDNLTGGASSFGGDCLHDVSKGFPNQYMFSAAIVGHAMSNLCGGKAGRPVFLGFGAADRDVFSLGTANEHLRYEMRAGLRRYKQIAPHVRLGASSSYVAPIEAAIEVAEKDGFHLLVIITCGRRNDMRATASALERASKHPLSIVFVGVGDGPWTFFRDFRMCLAENDRAESRMALTNTSFISFRDMSAMPRVRAKKDVLVSPGCLRELPDQYDDMARRGLITAHRAGCRCAQRRSHRILLPPIDVFWAEAAGRLVCREPVMEYGPYA</sequence>